<gene>
    <name evidence="9" type="primary">cas1</name>
    <name evidence="10" type="ORF">KN1_10540</name>
</gene>
<keyword evidence="8 9" id="KW-0464">Manganese</keyword>
<dbReference type="NCBIfam" id="TIGR00287">
    <property type="entry name" value="cas1"/>
    <property type="match status" value="1"/>
</dbReference>
<evidence type="ECO:0000256" key="1">
    <source>
        <dbReference type="ARBA" id="ARBA00022722"/>
    </source>
</evidence>
<reference evidence="10 11" key="1">
    <citation type="submission" date="2021-04" db="EMBL/GenBank/DDBJ databases">
        <title>Complete genome sequence of Stygiolobus sp. KN-1.</title>
        <authorList>
            <person name="Nakamura K."/>
            <person name="Sakai H."/>
            <person name="Kurosawa N."/>
        </authorList>
    </citation>
    <scope>NUCLEOTIDE SEQUENCE [LARGE SCALE GENOMIC DNA]</scope>
    <source>
        <strain evidence="10 11">KN-1</strain>
    </source>
</reference>
<evidence type="ECO:0000256" key="2">
    <source>
        <dbReference type="ARBA" id="ARBA00022723"/>
    </source>
</evidence>
<dbReference type="CDD" id="cd09634">
    <property type="entry name" value="Cas1_I-II-III"/>
    <property type="match status" value="1"/>
</dbReference>
<dbReference type="InterPro" id="IPR002729">
    <property type="entry name" value="CRISPR-assoc_Cas1"/>
</dbReference>
<dbReference type="GeneID" id="66162797"/>
<keyword evidence="7 9" id="KW-0238">DNA-binding</keyword>
<keyword evidence="2 9" id="KW-0479">Metal-binding</keyword>
<dbReference type="InterPro" id="IPR042206">
    <property type="entry name" value="CRISPR-assoc_Cas1_C"/>
</dbReference>
<feature type="binding site" evidence="9">
    <location>
        <position position="140"/>
    </location>
    <ligand>
        <name>Mn(2+)</name>
        <dbReference type="ChEBI" id="CHEBI:29035"/>
    </ligand>
</feature>
<comment type="subunit">
    <text evidence="9">Homodimer, forms a heterotetramer with a Cas2 homodimer.</text>
</comment>
<dbReference type="EMBL" id="AP024597">
    <property type="protein sequence ID" value="BCU69757.1"/>
    <property type="molecule type" value="Genomic_DNA"/>
</dbReference>
<keyword evidence="5 9" id="KW-0460">Magnesium</keyword>
<organism evidence="10 11">
    <name type="scientific">Stygiolobus caldivivus</name>
    <dbReference type="NCBI Taxonomy" id="2824673"/>
    <lineage>
        <taxon>Archaea</taxon>
        <taxon>Thermoproteota</taxon>
        <taxon>Thermoprotei</taxon>
        <taxon>Sulfolobales</taxon>
        <taxon>Sulfolobaceae</taxon>
        <taxon>Stygiolobus</taxon>
    </lineage>
</organism>
<comment type="similarity">
    <text evidence="9">Belongs to the CRISPR-associated endonuclease Cas1 family.</text>
</comment>
<dbReference type="Proteomes" id="UP000825123">
    <property type="component" value="Chromosome"/>
</dbReference>
<dbReference type="AlphaFoldDB" id="A0A8D5U686"/>
<dbReference type="PANTHER" id="PTHR34353:SF2">
    <property type="entry name" value="CRISPR-ASSOCIATED ENDONUCLEASE CAS1 1"/>
    <property type="match status" value="1"/>
</dbReference>
<evidence type="ECO:0000256" key="3">
    <source>
        <dbReference type="ARBA" id="ARBA00022759"/>
    </source>
</evidence>
<dbReference type="InterPro" id="IPR050646">
    <property type="entry name" value="Cas1"/>
</dbReference>
<name>A0A8D5U686_9CREN</name>
<evidence type="ECO:0000256" key="6">
    <source>
        <dbReference type="ARBA" id="ARBA00023118"/>
    </source>
</evidence>
<keyword evidence="6 9" id="KW-0051">Antiviral defense</keyword>
<dbReference type="GO" id="GO:0046872">
    <property type="term" value="F:metal ion binding"/>
    <property type="evidence" value="ECO:0007669"/>
    <property type="project" value="UniProtKB-UniRule"/>
</dbReference>
<dbReference type="GO" id="GO:0043571">
    <property type="term" value="P:maintenance of CRISPR repeat elements"/>
    <property type="evidence" value="ECO:0007669"/>
    <property type="project" value="UniProtKB-UniRule"/>
</dbReference>
<dbReference type="HAMAP" id="MF_01470">
    <property type="entry name" value="Cas1"/>
    <property type="match status" value="1"/>
</dbReference>
<dbReference type="GO" id="GO:0016787">
    <property type="term" value="F:hydrolase activity"/>
    <property type="evidence" value="ECO:0007669"/>
    <property type="project" value="UniProtKB-KW"/>
</dbReference>
<dbReference type="GO" id="GO:0051607">
    <property type="term" value="P:defense response to virus"/>
    <property type="evidence" value="ECO:0007669"/>
    <property type="project" value="UniProtKB-UniRule"/>
</dbReference>
<proteinExistence type="inferred from homology"/>
<comment type="function">
    <text evidence="9">CRISPR (clustered regularly interspaced short palindromic repeat), is an adaptive immune system that provides protection against mobile genetic elements (viruses, transposable elements and conjugative plasmids). CRISPR clusters contain spacers, sequences complementary to antecedent mobile elements, and target invading nucleic acids. CRISPR clusters are transcribed and processed into CRISPR RNA (crRNA). Acts as a dsDNA endonuclease. Involved in the integration of spacer DNA into the CRISPR cassette.</text>
</comment>
<protein>
    <recommendedName>
        <fullName evidence="9">CRISPR-associated endonuclease Cas1</fullName>
        <ecNumber evidence="9">3.1.-.-</ecNumber>
    </recommendedName>
</protein>
<dbReference type="InterPro" id="IPR042211">
    <property type="entry name" value="CRISPR-assoc_Cas1_N"/>
</dbReference>
<evidence type="ECO:0000256" key="4">
    <source>
        <dbReference type="ARBA" id="ARBA00022801"/>
    </source>
</evidence>
<evidence type="ECO:0000256" key="7">
    <source>
        <dbReference type="ARBA" id="ARBA00023125"/>
    </source>
</evidence>
<keyword evidence="11" id="KW-1185">Reference proteome</keyword>
<dbReference type="KEGG" id="csty:KN1_10540"/>
<keyword evidence="1 9" id="KW-0540">Nuclease</keyword>
<dbReference type="GO" id="GO:0003677">
    <property type="term" value="F:DNA binding"/>
    <property type="evidence" value="ECO:0007669"/>
    <property type="project" value="UniProtKB-KW"/>
</dbReference>
<keyword evidence="4 9" id="KW-0378">Hydrolase</keyword>
<comment type="cofactor">
    <cofactor evidence="9">
        <name>Mg(2+)</name>
        <dbReference type="ChEBI" id="CHEBI:18420"/>
    </cofactor>
    <cofactor evidence="9">
        <name>Mn(2+)</name>
        <dbReference type="ChEBI" id="CHEBI:29035"/>
    </cofactor>
</comment>
<dbReference type="RefSeq" id="WP_225905789.1">
    <property type="nucleotide sequence ID" value="NZ_AP024597.1"/>
</dbReference>
<dbReference type="Gene3D" id="1.20.120.920">
    <property type="entry name" value="CRISPR-associated endonuclease Cas1, C-terminal domain"/>
    <property type="match status" value="1"/>
</dbReference>
<dbReference type="GO" id="GO:0004519">
    <property type="term" value="F:endonuclease activity"/>
    <property type="evidence" value="ECO:0007669"/>
    <property type="project" value="UniProtKB-UniRule"/>
</dbReference>
<dbReference type="Pfam" id="PF01867">
    <property type="entry name" value="Cas_Cas1"/>
    <property type="match status" value="1"/>
</dbReference>
<feature type="binding site" evidence="9">
    <location>
        <position position="200"/>
    </location>
    <ligand>
        <name>Mn(2+)</name>
        <dbReference type="ChEBI" id="CHEBI:29035"/>
    </ligand>
</feature>
<dbReference type="Gene3D" id="3.100.10.20">
    <property type="entry name" value="CRISPR-associated endonuclease Cas1, N-terminal domain"/>
    <property type="match status" value="1"/>
</dbReference>
<dbReference type="EC" id="3.1.-.-" evidence="9"/>
<dbReference type="PANTHER" id="PTHR34353">
    <property type="entry name" value="CRISPR-ASSOCIATED ENDONUCLEASE CAS1 1"/>
    <property type="match status" value="1"/>
</dbReference>
<evidence type="ECO:0000256" key="9">
    <source>
        <dbReference type="HAMAP-Rule" id="MF_01470"/>
    </source>
</evidence>
<evidence type="ECO:0000256" key="8">
    <source>
        <dbReference type="ARBA" id="ARBA00023211"/>
    </source>
</evidence>
<evidence type="ECO:0000313" key="11">
    <source>
        <dbReference type="Proteomes" id="UP000825123"/>
    </source>
</evidence>
<sequence length="301" mass="33730">MEIADYGVRLSVKGNTFVLAKKGGKARNISPAEVDQILVMTSGVTITSKAIRLAVDHGIDVVFLDSRGLPYGRVFQSEPIKTVETRKGQYLAIIRGDSEIPREIIKAKVRNQANHVKFWFKKLGVQGDDYKQIEGKTDDEPTAARYYWHALSRIIPMKNRDPESTDGYNVSFNYAYAILYSNVHRALQLVGLDPYAGFVHKDRSGRLSLVYDFSEMFKPVSVDFPLVSLFVEGFKPKVKDGVLDAESRKKLADSVINALNSKVKDEAGEVRTCSQAIRAYALKLASAVRGEEKFRGFVKVW</sequence>
<keyword evidence="3 9" id="KW-0255">Endonuclease</keyword>
<evidence type="ECO:0000256" key="5">
    <source>
        <dbReference type="ARBA" id="ARBA00022842"/>
    </source>
</evidence>
<feature type="binding site" evidence="9">
    <location>
        <position position="215"/>
    </location>
    <ligand>
        <name>Mn(2+)</name>
        <dbReference type="ChEBI" id="CHEBI:29035"/>
    </ligand>
</feature>
<evidence type="ECO:0000313" key="10">
    <source>
        <dbReference type="EMBL" id="BCU69757.1"/>
    </source>
</evidence>
<accession>A0A8D5U686</accession>